<evidence type="ECO:0000256" key="1">
    <source>
        <dbReference type="ARBA" id="ARBA00004370"/>
    </source>
</evidence>
<dbReference type="Pfam" id="PF01553">
    <property type="entry name" value="Acyltransferase"/>
    <property type="match status" value="1"/>
</dbReference>
<evidence type="ECO:0000313" key="11">
    <source>
        <dbReference type="Proteomes" id="UP000033203"/>
    </source>
</evidence>
<dbReference type="PANTHER" id="PTHR23063">
    <property type="entry name" value="PHOSPHOLIPID ACYLTRANSFERASE"/>
    <property type="match status" value="1"/>
</dbReference>
<comment type="subcellular location">
    <subcellularLocation>
        <location evidence="1">Membrane</location>
    </subcellularLocation>
</comment>
<dbReference type="PANTHER" id="PTHR23063:SF52">
    <property type="entry name" value="LYSOPHOSPHATIDYLCHOLINE ACYLTRANSFERASE"/>
    <property type="match status" value="1"/>
</dbReference>
<evidence type="ECO:0000256" key="4">
    <source>
        <dbReference type="ARBA" id="ARBA00022989"/>
    </source>
</evidence>
<keyword evidence="2 10" id="KW-0808">Transferase</keyword>
<evidence type="ECO:0000259" key="9">
    <source>
        <dbReference type="SMART" id="SM00563"/>
    </source>
</evidence>
<dbReference type="GO" id="GO:0006629">
    <property type="term" value="P:lipid metabolic process"/>
    <property type="evidence" value="ECO:0007669"/>
    <property type="project" value="UniProtKB-KW"/>
</dbReference>
<dbReference type="PATRIC" id="fig|1549858.7.peg.963"/>
<dbReference type="CDD" id="cd07989">
    <property type="entry name" value="LPLAT_AGPAT-like"/>
    <property type="match status" value="1"/>
</dbReference>
<evidence type="ECO:0000256" key="3">
    <source>
        <dbReference type="ARBA" id="ARBA00022692"/>
    </source>
</evidence>
<sequence length="238" mass="25674">MIANLRLAIRLAALVIALITALCIHGLWRVFRLPSPWPRLFLGSVAWIVGARVRVIGRPLKRDVVFLANHLSWIDILAIAGATGSAFVAKAELRAAPLVGWLCTLNRTIFVTREDRLQVSAQIARLRDALAEGWAVTIFPEGTTSDGTTLLPFKAALLAALDPPPPGGRVQPVRVDYGPATAELAWVGDEPGQVHALRVLRRRGTFPVTLHMLDAFDPAEIGGRKAIAARAREAIGAA</sequence>
<reference evidence="10 11" key="1">
    <citation type="submission" date="2015-01" db="EMBL/GenBank/DDBJ databases">
        <title>Genome of Sphingomonas taxi strain 30a.</title>
        <authorList>
            <person name="Eevers N."/>
            <person name="Van Hamme J."/>
            <person name="Bottos E."/>
            <person name="Weyens N."/>
            <person name="Vangronsveld J."/>
        </authorList>
    </citation>
    <scope>NUCLEOTIDE SEQUENCE [LARGE SCALE GENOMIC DNA]</scope>
    <source>
        <strain evidence="10 11">30a</strain>
    </source>
</reference>
<protein>
    <submittedName>
        <fullName evidence="10">Acyl-phosphate glycerol 3-phosphate acyltransferase</fullName>
    </submittedName>
</protein>
<dbReference type="SMART" id="SM00563">
    <property type="entry name" value="PlsC"/>
    <property type="match status" value="1"/>
</dbReference>
<evidence type="ECO:0000256" key="6">
    <source>
        <dbReference type="ARBA" id="ARBA00023136"/>
    </source>
</evidence>
<evidence type="ECO:0000256" key="8">
    <source>
        <dbReference type="SAM" id="Phobius"/>
    </source>
</evidence>
<keyword evidence="3 8" id="KW-0812">Transmembrane</keyword>
<accession>A0A0D1MRK6</accession>
<dbReference type="InterPro" id="IPR002123">
    <property type="entry name" value="Plipid/glycerol_acylTrfase"/>
</dbReference>
<comment type="caution">
    <text evidence="10">The sequence shown here is derived from an EMBL/GenBank/DDBJ whole genome shotgun (WGS) entry which is preliminary data.</text>
</comment>
<evidence type="ECO:0000256" key="2">
    <source>
        <dbReference type="ARBA" id="ARBA00022679"/>
    </source>
</evidence>
<feature type="domain" description="Phospholipid/glycerol acyltransferase" evidence="9">
    <location>
        <begin position="64"/>
        <end position="178"/>
    </location>
</feature>
<dbReference type="EMBL" id="JXTP01000009">
    <property type="protein sequence ID" value="KIU29991.1"/>
    <property type="molecule type" value="Genomic_DNA"/>
</dbReference>
<dbReference type="GO" id="GO:0016746">
    <property type="term" value="F:acyltransferase activity"/>
    <property type="evidence" value="ECO:0007669"/>
    <property type="project" value="UniProtKB-KW"/>
</dbReference>
<feature type="transmembrane region" description="Helical" evidence="8">
    <location>
        <begin position="7"/>
        <end position="28"/>
    </location>
</feature>
<evidence type="ECO:0000256" key="7">
    <source>
        <dbReference type="ARBA" id="ARBA00023315"/>
    </source>
</evidence>
<dbReference type="SUPFAM" id="SSF69593">
    <property type="entry name" value="Glycerol-3-phosphate (1)-acyltransferase"/>
    <property type="match status" value="1"/>
</dbReference>
<proteinExistence type="predicted"/>
<organism evidence="10 11">
    <name type="scientific">Sphingomonas melonis</name>
    <dbReference type="NCBI Taxonomy" id="152682"/>
    <lineage>
        <taxon>Bacteria</taxon>
        <taxon>Pseudomonadati</taxon>
        <taxon>Pseudomonadota</taxon>
        <taxon>Alphaproteobacteria</taxon>
        <taxon>Sphingomonadales</taxon>
        <taxon>Sphingomonadaceae</taxon>
        <taxon>Sphingomonas</taxon>
    </lineage>
</organism>
<gene>
    <name evidence="10" type="ORF">SR41_01880</name>
</gene>
<keyword evidence="7 10" id="KW-0012">Acyltransferase</keyword>
<evidence type="ECO:0000256" key="5">
    <source>
        <dbReference type="ARBA" id="ARBA00023098"/>
    </source>
</evidence>
<dbReference type="AlphaFoldDB" id="A0A0D1MRK6"/>
<name>A0A0D1MRK6_9SPHN</name>
<dbReference type="Proteomes" id="UP000033203">
    <property type="component" value="Unassembled WGS sequence"/>
</dbReference>
<keyword evidence="4 8" id="KW-1133">Transmembrane helix</keyword>
<keyword evidence="5" id="KW-0443">Lipid metabolism</keyword>
<dbReference type="GO" id="GO:0016020">
    <property type="term" value="C:membrane"/>
    <property type="evidence" value="ECO:0007669"/>
    <property type="project" value="UniProtKB-SubCell"/>
</dbReference>
<evidence type="ECO:0000313" key="10">
    <source>
        <dbReference type="EMBL" id="KIU29991.1"/>
    </source>
</evidence>
<keyword evidence="6 8" id="KW-0472">Membrane</keyword>